<reference evidence="14 15" key="1">
    <citation type="submission" date="2016-10" db="EMBL/GenBank/DDBJ databases">
        <title>Reductive evolution of mitochondrial metabolism and differential evolution of invasion-related proteins in Cryptosporidium.</title>
        <authorList>
            <person name="Liu S."/>
            <person name="Roellig D.M."/>
            <person name="Guo Y."/>
            <person name="Li N."/>
            <person name="Frace M.A."/>
            <person name="Tang K."/>
            <person name="Zhang L."/>
            <person name="Feng Y."/>
            <person name="Xiao L."/>
        </authorList>
    </citation>
    <scope>NUCLEOTIDE SEQUENCE [LARGE SCALE GENOMIC DNA]</scope>
    <source>
        <strain evidence="14">30847</strain>
    </source>
</reference>
<feature type="domain" description="AAA+ ATPase" evidence="13">
    <location>
        <begin position="2484"/>
        <end position="2659"/>
    </location>
</feature>
<dbReference type="SMART" id="SM00382">
    <property type="entry name" value="AAA"/>
    <property type="match status" value="4"/>
</dbReference>
<dbReference type="InterPro" id="IPR043160">
    <property type="entry name" value="Dynein_C_barrel"/>
</dbReference>
<dbReference type="Gene3D" id="1.20.1270.280">
    <property type="match status" value="1"/>
</dbReference>
<dbReference type="Gene3D" id="1.10.472.130">
    <property type="match status" value="1"/>
</dbReference>
<accession>A0A1J4MCK2</accession>
<dbReference type="Pfam" id="PF03028">
    <property type="entry name" value="Dynein_heavy"/>
    <property type="match status" value="1"/>
</dbReference>
<dbReference type="PANTHER" id="PTHR45703">
    <property type="entry name" value="DYNEIN HEAVY CHAIN"/>
    <property type="match status" value="1"/>
</dbReference>
<dbReference type="Gene3D" id="1.20.920.30">
    <property type="match status" value="1"/>
</dbReference>
<evidence type="ECO:0000256" key="2">
    <source>
        <dbReference type="ARBA" id="ARBA00008887"/>
    </source>
</evidence>
<sequence length="5345" mass="605913">MSQRVKTALINFLLEVVPSALDCSRQQLTSLLTGRGDDSLKRFLRDTDIHCLIVGKEPVEGNPAQDVELSDNQEEVSRSLSSDGSRLEYGNTWSQYELFIETSMTARCLKASLMVFVKNLGFAVSEDGIITTSADRDHGNLNESLKRDDDKKHTPIKSTRTIASSLQCIQLGFVDSKFTPYEVLNQYLQYAFTPLLGVLGNVKNSSSLNDFTEGIDGVDSNLTNISGSSGAYLGLDNIQRKVNELCIALQQGQDDSMVPMVRLVLDSRVYEYAKEYKNSGRQINMDGIGDDQTFLSGLQMSLTQWIRDIQSLARFQRDIGLSVTSEVKFWSSYERSLQQIMQQIQSIEVEWSLAVLRQTKKFLAAISLEVDTGLKQTLERVQSVNSLIHDLPINDLLVASTVDEIISAVHLFFQHIRKIKAIAAYPISRVFQLVEVYSADMTRQLYKVLQNTPSKVSLMNLEYPLFEHLVNGCNELAQTWEDEWRLLKEIIRDLIKKRGLSERAHPKLDFNHISLIQRLNDIVAFRKQHQKLKDTLVELLTSRSGDTRNETTASTRGGMDMLQTLAKKDLEQAYACVANINILDLSSIGLETWEAGKQAYNNKMDASETLLIKQLREQLNNASNTLDMFHILGRYNVLFFRPRIRNAVEEYQNILLEKVEADFKILQTRYQNPYQSNAASQFSYLRDIPNVGGTLIWSHLLQDRIQNIYQKLESIFGSNWEFEAQGHKVKNDGDQIISKIHPSKIVDYWLQRRKDDKITYDLNKPVFGLQKNYNATISNSILVTTIDPNILSLFKDLRIIQSYSYRVPYSVKVLSDELKLLYPYITRLNSLCMNWMRISTLLEMEPGKRISPLLTPYRNDVYNVIQDGLTLKWSSDHLDAFIGKFNDSVDILEARFETVLAIDEELSTLIDQIQNIPIYNGFDELVKHMNKIYSIGDRLQEFLLAYRVDYLFYWDQVIQSYLLPKLKEFITLWIQQFAGLQISGGPTVSSNTGGNLSTGNNLTIPTSSNLLLDLPQTVITLQLVDQKITLKPSLDDLKSYWLQKFHQAVAQLTTLRRIIDVVSISPNSPFAQQLKIGLKKMEVASNIEELKSVVQSPLVKSDSTTISDTVHPWVSSTDIGAVEKVPIDHTYRHLILLLPESLIEWSYETLDHLFVSVDNSIDHWRQFEALWTVELNNVTNQLINLSQWQLLLRDMRNLRSTFNMSDDLKWFSPKIGLEVSSVQVKITNKYDSLAREVLHLYATKLNEQLSNYWTSINSIKLMLNKLEPFLPEWLSWIDKNSSNLFSITLNTSQIPAEGSIMVNLPNNGNSLHSTLVELSSKIISAQEFDAKLGSDLPLLLDGQKFLEIQRFTFPNDWIWAEQFEGEYENSHQRLDHCFSIVIQPNRRKIETYLKMTVQLVFQTYQNLLNEWNQLRSITFVKDPSIILDQITLIEKKVNTVHKDVDSYRLIFRAFRFDSNWIDSEFKRITGDTFEVAIKDFKDFKDIWSQLNIFFTMINGLKSTLWVNVNPKTLKSNLEELLANIKSIPIKYRQYDAFDQLEMDVKDYMKCMLYITKLKVDFFKERHWRILLSKVKWQDKKTKASVLDGSSKATRGVQGASGKSILTSTSSNISVDSSLSIVSPGSASGNKIITLSSSNSSSILSASILSTLTLGDVWNIDFDTSGAVITEIIIKAQGEHTLETYLLNLKEIWTSLEVEFTTLPSNTSIKVIKNWDVILSLIDDHLSALQNMALSPYYEIFREESQTWVEKLTRLRSIIDLWMETQRRWIYLQGIFMASTDIANLLPQEYNRFHTVDHEVQVILKRSLSKPKVLDILSFEGLVKSLERVSDYLNKIQKALGEYLEKQRSMFPRFYFIGDEDLLEMIGNGKDVTVAQRHFSKIFAGISYLEFSIKGNENNIMETNSDNSASKQFRVIECIITGMFSREGEKISFKKPINIYSDTSLVDWLNNVVVAMQDTLKDLMRQAVSEIFQEFSCPIKDENESLDMKLSKIFSKFPAQVLLVAWITWWTQRTEESFVLKNTKQILEMIQAILSALTNIVSKFDESNCEKTKYNEMIVEFVHQRDVLIYLSSVGVDSSQSFHWLQYMRMYSRRIEGLDGTSTAKKGLTNTLINPDNSNSNDTSSNSLIVVSISNATFLYGYEYLGIPEKLVQTPLTDRTYLTLTQALDMRLGGNPFGPAGTGKTETVKALGNQMGRFVLVFNCDERFDFTAMGRIFVGLCQVGAWGCFDEFNRLQARILSAVSEQILTIQTALSRQSNTVELLNKVVPMSPDVGIFVTMNPGYAGRSELPDNLKHLLREIAMVIPDKQRIAEVTLFAQGFQYGNIISKQIVTLFELCQSQMSNQPHYDFGLRSMKSVLKSAGKLKRRQLGRTLDLETCNSETGTMDKKNTSPNDHQSDKTSNILKSEQQLIIRSISSTLLPKLIARDIPLLSTLFQGVFPSVSTESVHDLVMEEQICNFCYQNSLEPSPRWMDKALQLYEIQKLNHGVMLVGPTGTGKSSIRQILLDAMDTVEGCKSSVFVIDPKTIDKESLFGKLNPVTLEWTDGIFTALLRKIISSGDIMGAGGTASSIIPLTTPSTLIDSSTSPNKRYWIVFDGDVDPEWAENLNSVLDDNKILTLPNGERLELPNCVRIIFEVHTLATATLATVSRCGMIWFSEDIITDEMYFKSYLYKTIKTVLNNKILSSPPPALGVSGAPGSIPEVGYSSTATSAVNSLSLSNDGQVQEMDIEALVRNKAFKIWSSVLIGTKKSDSDGNTGASTFFGSKCLTLASNFPHIMTFTRIRVIENMFSLLNYGVKLILEQYESNNTGFDISSSTLFFNNWLIWSIIWGFSSSMNLADRIAYTRELAKLVTFTDLPQDLVNNEDVDASLLDYGVLVYSGSWQRWSHDLDKKLVEVSLNQVLDSSVIIETVDTLRHYHVLHAWINGHLPAILCGPPGSGKTMTLSSVLRNMSDVDVVSLNFSSATTPEILIKTLDHYCEFVKAPKGWICRPVVPNKWLVVFCDECNLPEPDQYGTQRVIMFIRQLVESHGYWKKDGSQWNFVTLERIQFVGACNPPTDTGRHPLSDRFLRHSPVLFVDFPGTKSLKQIYSVFNRAILKPFPTLYEHSEALTSLMVDIYDFSEKTLTVDLQSHYIYSPRDLTRWKISLYSGIHGKGQTSLTEKVSASESHGDSYSSIGYSSLSPSLIEQIKELKSKNQECDLRHLLRLVLYEGERIFQDRLVEQSEREWSQKMMNSLIIKYFPNISKEDLKRPLLFTSLVTSVCQEVPRSTICEFLQEKLCNFYEEKGFSRLVLFDEFLDNINRVDRVLRQPFGHLLLIGPPGCGKTLLANLVSWLNGLHVFTIKPGRKYDIFAFEADLRLVMKRAAIKGEKLTFIFEESHALGPAFIERMNALLASGEVPGLFQGDEYTQLLNECRAAYGASVSISVDESNELFLKFTKLVQENLHIVFTLNPANPNFKETQSLSPALFNRCIVNWMGRLTNSALNQIARSFLNFGSNSESNLGDTALPTLTDTNATPEASIIEIDSSILAIERIPTSCMPSIENNEDRISAITQCIVDLFLAELDTFNNRSSINSHRKKNSSYHSTVSNLSHQVSQRTPRDFFDFLKHILKLYKEKNDSLLEQQQHLSSGLETLHSTEIQVANLQKDLEEKEQTLIKKNSEAEQKMLLMVKEQGEAEEKKKTTEILAKSLDEQQVVITERSNEVENQLKVVEPILREAKNAVSNIPKKNLDELRSMANPPSLVKMTIDAVAILLTNNFNKPQVWEESRKVLKSADFISRVINFDSTTVTGKTIQRLHKEYLDTPEWDTEKINRASHAAGPLSSWVSSILEFSTINEKVGPLKQEISNLEKSKVENEQNLAAAQKLLKELQERIDTYKKEYAELISEVQSIKREKELVTNKVERSIKLLGNLTTEQDRWRKTKEGFQTELSNIMGDCLLASAFICFAGGLDQIQRTQMISIWRGIMDDYHLSHTKAANFKIIDFLSKPSERLIWQSFNLSNDDLSVENAIILKRHIRYPLIIDPSGHATSFLAEFSNAGGFKGIAGSTSGTGKSAKTSVTASGPGTRFGSSSGTSNVTLRQSAASKLQCTTFGDPNFPKLLESALRFGSSLVVQDITSSLDPLIYNVLNQETHNHGGRTLITVGDNDVDFSPQFNMYLTTQDPTIQFGPDITSRVTIVNFTVTPSSLLEQCRNLILKQLRPDIDKKRSDLLKLHGEYRVQLRECEDNLLLALSNVHGNILEDENIINTLEVLKKKAQDIQTETLKMESTMQHIDQVLSHYLPLSLIATRIYFTLQHLPAICSFYQFDLNFFYRILFTILEKGEVVNKKSISEIIENPEETPIIEDFELDISSQKEIILRLLKEAFNRVSQGLLYNDRMVLGVHLLRIYMESFYNVSLDETLGKEIDILTKVFGILSTSSKKNSDLGTEEEKKTIKDDSIMGEIPKSLPLDRDQIRQLNHMTSFLPSFSNIPKSINENTSQWIQLLNSNEPEVFLTSNFKDLWSIESKSDQRLASTVQLFKEGILNCLLLKLIRPDRLLMAFNILISSILGPGFIQSHELTKDVLNNIVNSQVNESTPILFVTSPGFDPSQIVTQVAKENNVKITSIAIGSSESAMKADETITKAIQQGTWVLLKNIHLSAGSLDKLEQQLQNRQSAPNRNFRLFMSTELPKHQIYGKKSINDASFNTCANSNKESALGVPLNLIRVSTTIVLESPVGLKAALQRANAITIRCLEGEQQSDDTLLNTSIKQSGSLIVIKLRLYFLVAFLHAVILERKRYSPLGWTKFYNFSEADLQCSLSIINTWVTETQMNDPEQIPWEAIRELIYQVSYGGRLDNVVDKQILQILISEILSSKSFENNFQLISSTSNWSKFYKSDKLALINLVAPDTAKNPQVYLDWIENLPSANLPTWLGLSPLAENVILAQKGLLMSTNWHKLIVKARNETPDLLPNSQILFGNSQDVSQQNYLKYDESSFDINLSEESEISRDLSESELENSFTSQPTTGLPSWLFGVQDKLENILKHLLPFSRCILEIIPKLTTESQQVDAISRFYISEFSSCLSGYKQIWQDIQELKSVFNGISKLTNNLRGIGLDLQSDLVPSIWFDLFPLPASSIDLWIADLSKRLAQYCILVYKLRSKIPLKSGDINAIDEIKNTGNANLELFSSIVLAITPGIKCIEMKTVWLGGFYDPEAFFTASKQYAAKLLDCSFNDVVPKVTVFDDNSASESNSECSFTIGGITATAIEWNSVSRIFELSVNRATSEIPPIRLEWVKQSESNFIYGGKIDDNEYQLNLLPQNPLDDTISIPVYKNSFRDEILIWLNVPANKGENIQQWRLAGTSLILWRE</sequence>
<dbReference type="Pfam" id="PF12777">
    <property type="entry name" value="MT"/>
    <property type="match status" value="1"/>
</dbReference>
<dbReference type="InterPro" id="IPR024317">
    <property type="entry name" value="Dynein_heavy_chain_D4_dom"/>
</dbReference>
<dbReference type="InterPro" id="IPR042222">
    <property type="entry name" value="Dynein_2_N"/>
</dbReference>
<keyword evidence="3" id="KW-0963">Cytoplasm</keyword>
<dbReference type="GO" id="GO:0045505">
    <property type="term" value="F:dynein intermediate chain binding"/>
    <property type="evidence" value="ECO:0007669"/>
    <property type="project" value="InterPro"/>
</dbReference>
<dbReference type="Gene3D" id="1.20.920.20">
    <property type="match status" value="1"/>
</dbReference>
<organism evidence="14 15">
    <name type="scientific">Cryptosporidium andersoni</name>
    <dbReference type="NCBI Taxonomy" id="117008"/>
    <lineage>
        <taxon>Eukaryota</taxon>
        <taxon>Sar</taxon>
        <taxon>Alveolata</taxon>
        <taxon>Apicomplexa</taxon>
        <taxon>Conoidasida</taxon>
        <taxon>Coccidia</taxon>
        <taxon>Eucoccidiorida</taxon>
        <taxon>Eimeriorina</taxon>
        <taxon>Cryptosporidiidae</taxon>
        <taxon>Cryptosporidium</taxon>
    </lineage>
</organism>
<evidence type="ECO:0000256" key="9">
    <source>
        <dbReference type="ARBA" id="ARBA00023175"/>
    </source>
</evidence>
<keyword evidence="7" id="KW-0243">Dynein</keyword>
<evidence type="ECO:0000259" key="13">
    <source>
        <dbReference type="SMART" id="SM00382"/>
    </source>
</evidence>
<dbReference type="VEuPathDB" id="CryptoDB:cand_031400"/>
<dbReference type="InterPro" id="IPR054354">
    <property type="entry name" value="DYNC2H1-like_lid"/>
</dbReference>
<feature type="domain" description="AAA+ ATPase" evidence="13">
    <location>
        <begin position="2927"/>
        <end position="3079"/>
    </location>
</feature>
<feature type="region of interest" description="Disordered" evidence="12">
    <location>
        <begin position="2375"/>
        <end position="2400"/>
    </location>
</feature>
<name>A0A1J4MCK2_9CRYT</name>
<gene>
    <name evidence="14" type="ORF">cand_031400</name>
</gene>
<dbReference type="InterPro" id="IPR027417">
    <property type="entry name" value="P-loop_NTPase"/>
</dbReference>
<dbReference type="PANTHER" id="PTHR45703:SF36">
    <property type="entry name" value="DYNEIN HEAVY CHAIN, CYTOPLASMIC"/>
    <property type="match status" value="1"/>
</dbReference>
<feature type="region of interest" description="Disordered" evidence="12">
    <location>
        <begin position="62"/>
        <end position="84"/>
    </location>
</feature>
<dbReference type="Proteomes" id="UP000186804">
    <property type="component" value="Unassembled WGS sequence"/>
</dbReference>
<dbReference type="Pfam" id="PF18199">
    <property type="entry name" value="Dynein_C"/>
    <property type="match status" value="1"/>
</dbReference>
<dbReference type="InterPro" id="IPR035699">
    <property type="entry name" value="AAA_6"/>
</dbReference>
<keyword evidence="10" id="KW-0206">Cytoskeleton</keyword>
<dbReference type="InterPro" id="IPR041658">
    <property type="entry name" value="AAA_lid_11"/>
</dbReference>
<dbReference type="Pfam" id="PF12781">
    <property type="entry name" value="AAA_9"/>
    <property type="match status" value="2"/>
</dbReference>
<evidence type="ECO:0000256" key="4">
    <source>
        <dbReference type="ARBA" id="ARBA00022701"/>
    </source>
</evidence>
<feature type="domain" description="AAA+ ATPase" evidence="13">
    <location>
        <begin position="2172"/>
        <end position="2306"/>
    </location>
</feature>
<dbReference type="InterPro" id="IPR042228">
    <property type="entry name" value="Dynein_linker_3"/>
</dbReference>
<dbReference type="Pfam" id="PF08385">
    <property type="entry name" value="DHC_N1"/>
    <property type="match status" value="1"/>
</dbReference>
<keyword evidence="4" id="KW-0493">Microtubule</keyword>
<dbReference type="Gene3D" id="3.20.180.20">
    <property type="entry name" value="Dynein heavy chain, N-terminal domain 2"/>
    <property type="match status" value="1"/>
</dbReference>
<dbReference type="FunFam" id="1.20.920.20:FF:000002">
    <property type="entry name" value="Cytoplasmic dynein 1 heavy chain"/>
    <property type="match status" value="1"/>
</dbReference>
<dbReference type="GO" id="GO:0005874">
    <property type="term" value="C:microtubule"/>
    <property type="evidence" value="ECO:0007669"/>
    <property type="project" value="UniProtKB-KW"/>
</dbReference>
<feature type="coiled-coil region" evidence="11">
    <location>
        <begin position="3636"/>
        <end position="3667"/>
    </location>
</feature>
<keyword evidence="8 11" id="KW-0175">Coiled coil</keyword>
<dbReference type="InterPro" id="IPR024743">
    <property type="entry name" value="Dynein_HC_stalk"/>
</dbReference>
<feature type="compositionally biased region" description="Polar residues" evidence="12">
    <location>
        <begin position="2390"/>
        <end position="2400"/>
    </location>
</feature>
<dbReference type="Pfam" id="PF12780">
    <property type="entry name" value="AAA_8"/>
    <property type="match status" value="1"/>
</dbReference>
<feature type="compositionally biased region" description="Low complexity" evidence="12">
    <location>
        <begin position="4050"/>
        <end position="4061"/>
    </location>
</feature>
<evidence type="ECO:0000256" key="3">
    <source>
        <dbReference type="ARBA" id="ARBA00022490"/>
    </source>
</evidence>
<evidence type="ECO:0000256" key="10">
    <source>
        <dbReference type="ARBA" id="ARBA00023212"/>
    </source>
</evidence>
<dbReference type="GeneID" id="92367324"/>
<dbReference type="Gene3D" id="3.40.50.300">
    <property type="entry name" value="P-loop containing nucleotide triphosphate hydrolases"/>
    <property type="match status" value="6"/>
</dbReference>
<feature type="region of interest" description="Disordered" evidence="12">
    <location>
        <begin position="4050"/>
        <end position="4075"/>
    </location>
</feature>
<dbReference type="Gene3D" id="3.10.490.20">
    <property type="match status" value="1"/>
</dbReference>
<dbReference type="InterPro" id="IPR043157">
    <property type="entry name" value="Dynein_AAA1S"/>
</dbReference>
<evidence type="ECO:0000256" key="11">
    <source>
        <dbReference type="SAM" id="Coils"/>
    </source>
</evidence>
<dbReference type="GO" id="GO:0005524">
    <property type="term" value="F:ATP binding"/>
    <property type="evidence" value="ECO:0007669"/>
    <property type="project" value="UniProtKB-KW"/>
</dbReference>
<dbReference type="FunFam" id="3.40.50.300:FF:000071">
    <property type="entry name" value="Cytoplasmic dynein heavy chain 1"/>
    <property type="match status" value="1"/>
</dbReference>
<dbReference type="Gene3D" id="1.20.58.1120">
    <property type="match status" value="1"/>
</dbReference>
<dbReference type="EMBL" id="LRBS01000120">
    <property type="protein sequence ID" value="OII71961.1"/>
    <property type="molecule type" value="Genomic_DNA"/>
</dbReference>
<evidence type="ECO:0000256" key="7">
    <source>
        <dbReference type="ARBA" id="ARBA00023017"/>
    </source>
</evidence>
<evidence type="ECO:0000256" key="6">
    <source>
        <dbReference type="ARBA" id="ARBA00022840"/>
    </source>
</evidence>
<evidence type="ECO:0000256" key="5">
    <source>
        <dbReference type="ARBA" id="ARBA00022741"/>
    </source>
</evidence>
<dbReference type="Pfam" id="PF12775">
    <property type="entry name" value="AAA_7"/>
    <property type="match status" value="1"/>
</dbReference>
<evidence type="ECO:0000313" key="15">
    <source>
        <dbReference type="Proteomes" id="UP000186804"/>
    </source>
</evidence>
<evidence type="ECO:0000256" key="8">
    <source>
        <dbReference type="ARBA" id="ARBA00023054"/>
    </source>
</evidence>
<dbReference type="InterPro" id="IPR035706">
    <property type="entry name" value="AAA_9"/>
</dbReference>
<dbReference type="RefSeq" id="XP_067066858.1">
    <property type="nucleotide sequence ID" value="XM_067213366.1"/>
</dbReference>
<evidence type="ECO:0000256" key="12">
    <source>
        <dbReference type="SAM" id="MobiDB-lite"/>
    </source>
</evidence>
<dbReference type="Gene3D" id="6.10.140.1060">
    <property type="match status" value="1"/>
</dbReference>
<dbReference type="GO" id="GO:0051959">
    <property type="term" value="F:dynein light intermediate chain binding"/>
    <property type="evidence" value="ECO:0007669"/>
    <property type="project" value="InterPro"/>
</dbReference>
<dbReference type="InterPro" id="IPR013594">
    <property type="entry name" value="Dynein_heavy_tail"/>
</dbReference>
<dbReference type="InterPro" id="IPR041466">
    <property type="entry name" value="Dynein_AAA5_ext"/>
</dbReference>
<dbReference type="InterPro" id="IPR004273">
    <property type="entry name" value="Dynein_heavy_D6_P-loop"/>
</dbReference>
<feature type="coiled-coil region" evidence="11">
    <location>
        <begin position="3847"/>
        <end position="3902"/>
    </location>
</feature>
<dbReference type="SUPFAM" id="SSF52540">
    <property type="entry name" value="P-loop containing nucleoside triphosphate hydrolases"/>
    <property type="match status" value="4"/>
</dbReference>
<dbReference type="InterPro" id="IPR003593">
    <property type="entry name" value="AAA+_ATPase"/>
</dbReference>
<keyword evidence="6" id="KW-0067">ATP-binding</keyword>
<dbReference type="Gene3D" id="1.20.140.100">
    <property type="entry name" value="Dynein heavy chain, N-terminal domain 2"/>
    <property type="match status" value="1"/>
</dbReference>
<evidence type="ECO:0000313" key="14">
    <source>
        <dbReference type="EMBL" id="OII71961.1"/>
    </source>
</evidence>
<dbReference type="GO" id="GO:0030286">
    <property type="term" value="C:dynein complex"/>
    <property type="evidence" value="ECO:0007669"/>
    <property type="project" value="UniProtKB-KW"/>
</dbReference>
<dbReference type="OrthoDB" id="424310at2759"/>
<dbReference type="Gene3D" id="1.10.8.1220">
    <property type="match status" value="1"/>
</dbReference>
<dbReference type="Pfam" id="PF12774">
    <property type="entry name" value="AAA_6"/>
    <property type="match status" value="2"/>
</dbReference>
<dbReference type="Gene3D" id="1.10.287.2620">
    <property type="match status" value="1"/>
</dbReference>
<dbReference type="Gene3D" id="1.10.8.710">
    <property type="match status" value="1"/>
</dbReference>
<proteinExistence type="inferred from homology"/>
<dbReference type="Pfam" id="PF17852">
    <property type="entry name" value="Dynein_AAA_lid"/>
    <property type="match status" value="1"/>
</dbReference>
<dbReference type="InterPro" id="IPR042219">
    <property type="entry name" value="AAA_lid_11_sf"/>
</dbReference>
<dbReference type="InterPro" id="IPR041228">
    <property type="entry name" value="Dynein_C"/>
</dbReference>
<dbReference type="Pfam" id="PF18198">
    <property type="entry name" value="AAA_lid_11"/>
    <property type="match status" value="1"/>
</dbReference>
<keyword evidence="15" id="KW-1185">Reference proteome</keyword>
<keyword evidence="5" id="KW-0547">Nucleotide-binding</keyword>
<keyword evidence="9" id="KW-0505">Motor protein</keyword>
<dbReference type="FunFam" id="1.20.140.100:FF:000001">
    <property type="entry name" value="dynein heavy chain 17, axonemal"/>
    <property type="match status" value="1"/>
</dbReference>
<dbReference type="GO" id="GO:0007018">
    <property type="term" value="P:microtubule-based movement"/>
    <property type="evidence" value="ECO:0007669"/>
    <property type="project" value="InterPro"/>
</dbReference>
<comment type="caution">
    <text evidence="14">The sequence shown here is derived from an EMBL/GenBank/DDBJ whole genome shotgun (WGS) entry which is preliminary data.</text>
</comment>
<dbReference type="InterPro" id="IPR026983">
    <property type="entry name" value="DHC"/>
</dbReference>
<dbReference type="GO" id="GO:0008569">
    <property type="term" value="F:minus-end-directed microtubule motor activity"/>
    <property type="evidence" value="ECO:0007669"/>
    <property type="project" value="InterPro"/>
</dbReference>
<comment type="similarity">
    <text evidence="2">Belongs to the dynein heavy chain family.</text>
</comment>
<dbReference type="Pfam" id="PF08393">
    <property type="entry name" value="DHC_N2"/>
    <property type="match status" value="2"/>
</dbReference>
<comment type="subcellular location">
    <subcellularLocation>
        <location evidence="1">Cytoplasm</location>
        <location evidence="1">Cytoskeleton</location>
    </subcellularLocation>
</comment>
<dbReference type="Pfam" id="PF22597">
    <property type="entry name" value="DYN_lid"/>
    <property type="match status" value="1"/>
</dbReference>
<protein>
    <submittedName>
        <fullName evidence="14">Dynein heavy chain family protein</fullName>
    </submittedName>
</protein>
<dbReference type="CDD" id="cd00009">
    <property type="entry name" value="AAA"/>
    <property type="match status" value="2"/>
</dbReference>
<dbReference type="InterPro" id="IPR013602">
    <property type="entry name" value="Dynein_heavy_linker"/>
</dbReference>
<dbReference type="Gene3D" id="1.10.8.720">
    <property type="entry name" value="Region D6 of dynein motor"/>
    <property type="match status" value="1"/>
</dbReference>
<evidence type="ECO:0000256" key="1">
    <source>
        <dbReference type="ARBA" id="ARBA00004245"/>
    </source>
</evidence>
<feature type="domain" description="AAA+ ATPase" evidence="13">
    <location>
        <begin position="3312"/>
        <end position="3482"/>
    </location>
</feature>